<proteinExistence type="inferred from homology"/>
<dbReference type="NCBIfam" id="TIGR01469">
    <property type="entry name" value="cobA_cysG_Cterm"/>
    <property type="match status" value="1"/>
</dbReference>
<keyword evidence="4" id="KW-0949">S-adenosyl-L-methionine</keyword>
<comment type="similarity">
    <text evidence="6">Belongs to the precorrin methyltransferase family.</text>
</comment>
<evidence type="ECO:0000256" key="1">
    <source>
        <dbReference type="ARBA" id="ARBA00012162"/>
    </source>
</evidence>
<dbReference type="PANTHER" id="PTHR45790">
    <property type="entry name" value="SIROHEME SYNTHASE-RELATED"/>
    <property type="match status" value="1"/>
</dbReference>
<dbReference type="Pfam" id="PF00590">
    <property type="entry name" value="TP_methylase"/>
    <property type="match status" value="1"/>
</dbReference>
<dbReference type="Proteomes" id="UP001341135">
    <property type="component" value="Chromosome"/>
</dbReference>
<dbReference type="GeneID" id="89289568"/>
<evidence type="ECO:0000256" key="5">
    <source>
        <dbReference type="ARBA" id="ARBA00023244"/>
    </source>
</evidence>
<dbReference type="InterPro" id="IPR035996">
    <property type="entry name" value="4pyrrol_Methylase_sf"/>
</dbReference>
<evidence type="ECO:0000256" key="2">
    <source>
        <dbReference type="ARBA" id="ARBA00022603"/>
    </source>
</evidence>
<dbReference type="EMBL" id="AP028907">
    <property type="protein sequence ID" value="BES81991.1"/>
    <property type="molecule type" value="Genomic_DNA"/>
</dbReference>
<sequence>MVRECRGGRVYVVGAGPGDPELITVKGLRLIQQADVIVYDRLVAKELLDYAKPGAELIYAGKKPGAHTMTQEEINQLLLEKACEGKKVVRLHGGDPYVFGRGEEECIYLREHGVECEVVPGLTSAIAGAAYAGIPVTSRGIASSFAVATGREAPDKDRKMVHYGKIMKTVDTLVVVMGVGNLENIVREMLEEGVDPDLPVAIVEKATTPEQRVVAGRLRDIVEKARRAGVQPPALIIFGHTVELRDKLWRLS</sequence>
<dbReference type="InterPro" id="IPR006366">
    <property type="entry name" value="CobA/CysG_C"/>
</dbReference>
<evidence type="ECO:0000256" key="3">
    <source>
        <dbReference type="ARBA" id="ARBA00022679"/>
    </source>
</evidence>
<dbReference type="InterPro" id="IPR014777">
    <property type="entry name" value="4pyrrole_Mease_sub1"/>
</dbReference>
<dbReference type="CDD" id="cd11642">
    <property type="entry name" value="SUMT"/>
    <property type="match status" value="1"/>
</dbReference>
<evidence type="ECO:0000313" key="9">
    <source>
        <dbReference type="Proteomes" id="UP001341135"/>
    </source>
</evidence>
<dbReference type="NCBIfam" id="NF004790">
    <property type="entry name" value="PRK06136.1"/>
    <property type="match status" value="1"/>
</dbReference>
<reference evidence="8 9" key="1">
    <citation type="submission" date="2023-09" db="EMBL/GenBank/DDBJ databases">
        <title>Pyrofollis japonicus gen. nov. sp. nov., a novel member of the family Pyrodictiaceae isolated from the Iheya North hydrothermal field.</title>
        <authorList>
            <person name="Miyazaki U."/>
            <person name="Sanari M."/>
            <person name="Tame A."/>
            <person name="Kitajima M."/>
            <person name="Okamoto A."/>
            <person name="Sawayama S."/>
            <person name="Miyazaki J."/>
            <person name="Takai K."/>
            <person name="Nakagawa S."/>
        </authorList>
    </citation>
    <scope>NUCLEOTIDE SEQUENCE [LARGE SCALE GENOMIC DNA]</scope>
    <source>
        <strain evidence="8 9">AV2</strain>
    </source>
</reference>
<feature type="domain" description="Tetrapyrrole methylase" evidence="7">
    <location>
        <begin position="9"/>
        <end position="221"/>
    </location>
</feature>
<dbReference type="InterPro" id="IPR000878">
    <property type="entry name" value="4pyrrol_Mease"/>
</dbReference>
<evidence type="ECO:0000256" key="6">
    <source>
        <dbReference type="RuleBase" id="RU003960"/>
    </source>
</evidence>
<dbReference type="SUPFAM" id="SSF53790">
    <property type="entry name" value="Tetrapyrrole methylase"/>
    <property type="match status" value="1"/>
</dbReference>
<dbReference type="EC" id="2.1.1.107" evidence="1"/>
<dbReference type="RefSeq" id="WP_338248885.1">
    <property type="nucleotide sequence ID" value="NZ_AP028907.1"/>
</dbReference>
<keyword evidence="2 6" id="KW-0489">Methyltransferase</keyword>
<evidence type="ECO:0000256" key="4">
    <source>
        <dbReference type="ARBA" id="ARBA00022691"/>
    </source>
</evidence>
<dbReference type="InterPro" id="IPR050161">
    <property type="entry name" value="Siro_Cobalamin_biosynth"/>
</dbReference>
<dbReference type="Gene3D" id="3.30.950.10">
    <property type="entry name" value="Methyltransferase, Cobalt-precorrin-4 Transmethylase, Domain 2"/>
    <property type="match status" value="1"/>
</dbReference>
<dbReference type="InterPro" id="IPR014776">
    <property type="entry name" value="4pyrrole_Mease_sub2"/>
</dbReference>
<keyword evidence="3 6" id="KW-0808">Transferase</keyword>
<keyword evidence="9" id="KW-1185">Reference proteome</keyword>
<dbReference type="InterPro" id="IPR003043">
    <property type="entry name" value="Uropor_MeTrfase_CS"/>
</dbReference>
<evidence type="ECO:0000259" key="7">
    <source>
        <dbReference type="Pfam" id="PF00590"/>
    </source>
</evidence>
<dbReference type="PROSITE" id="PS00839">
    <property type="entry name" value="SUMT_1"/>
    <property type="match status" value="1"/>
</dbReference>
<dbReference type="PANTHER" id="PTHR45790:SF3">
    <property type="entry name" value="S-ADENOSYL-L-METHIONINE-DEPENDENT UROPORPHYRINOGEN III METHYLTRANSFERASE, CHLOROPLASTIC"/>
    <property type="match status" value="1"/>
</dbReference>
<protein>
    <recommendedName>
        <fullName evidence="1">uroporphyrinogen-III C-methyltransferase</fullName>
        <ecNumber evidence="1">2.1.1.107</ecNumber>
    </recommendedName>
</protein>
<keyword evidence="5" id="KW-0627">Porphyrin biosynthesis</keyword>
<dbReference type="PROSITE" id="PS00840">
    <property type="entry name" value="SUMT_2"/>
    <property type="match status" value="1"/>
</dbReference>
<organism evidence="8 9">
    <name type="scientific">Pyrodictium abyssi</name>
    <dbReference type="NCBI Taxonomy" id="54256"/>
    <lineage>
        <taxon>Archaea</taxon>
        <taxon>Thermoproteota</taxon>
        <taxon>Thermoprotei</taxon>
        <taxon>Desulfurococcales</taxon>
        <taxon>Pyrodictiaceae</taxon>
        <taxon>Pyrodictium</taxon>
    </lineage>
</organism>
<dbReference type="Gene3D" id="3.40.1010.10">
    <property type="entry name" value="Cobalt-precorrin-4 Transmethylase, Domain 1"/>
    <property type="match status" value="1"/>
</dbReference>
<evidence type="ECO:0000313" key="8">
    <source>
        <dbReference type="EMBL" id="BES81991.1"/>
    </source>
</evidence>
<gene>
    <name evidence="8" type="primary">cobA</name>
    <name evidence="8" type="ORF">PABY_15580</name>
</gene>
<accession>A0ABN6ZNZ6</accession>
<name>A0ABN6ZNZ6_9CREN</name>